<gene>
    <name evidence="7" type="ORF">BYL167_LOCUS75053</name>
</gene>
<keyword evidence="4 6" id="KW-1133">Transmembrane helix</keyword>
<dbReference type="Proteomes" id="UP000681967">
    <property type="component" value="Unassembled WGS sequence"/>
</dbReference>
<dbReference type="PANTHER" id="PTHR11660:SF57">
    <property type="entry name" value="SOLUTE CARRIER FAMILY 40 MEMBER"/>
    <property type="match status" value="1"/>
</dbReference>
<comment type="subcellular location">
    <subcellularLocation>
        <location evidence="1 6">Membrane</location>
        <topology evidence="1 6">Multi-pass membrane protein</topology>
    </subcellularLocation>
</comment>
<keyword evidence="3 6" id="KW-0812">Transmembrane</keyword>
<evidence type="ECO:0000256" key="3">
    <source>
        <dbReference type="ARBA" id="ARBA00022692"/>
    </source>
</evidence>
<protein>
    <recommendedName>
        <fullName evidence="6">Solute carrier family 40 member</fullName>
    </recommendedName>
</protein>
<feature type="non-terminal residue" evidence="7">
    <location>
        <position position="109"/>
    </location>
</feature>
<dbReference type="AlphaFoldDB" id="A0A8S3GDF1"/>
<keyword evidence="5 6" id="KW-0472">Membrane</keyword>
<name>A0A8S3GDF1_9BILA</name>
<feature type="transmembrane region" description="Helical" evidence="6">
    <location>
        <begin position="77"/>
        <end position="102"/>
    </location>
</feature>
<comment type="caution">
    <text evidence="7">The sequence shown here is derived from an EMBL/GenBank/DDBJ whole genome shotgun (WGS) entry which is preliminary data.</text>
</comment>
<evidence type="ECO:0000256" key="2">
    <source>
        <dbReference type="ARBA" id="ARBA00022448"/>
    </source>
</evidence>
<dbReference type="InterPro" id="IPR009716">
    <property type="entry name" value="Ferroportin-1"/>
</dbReference>
<evidence type="ECO:0000256" key="5">
    <source>
        <dbReference type="ARBA" id="ARBA00023136"/>
    </source>
</evidence>
<dbReference type="GO" id="GO:0016020">
    <property type="term" value="C:membrane"/>
    <property type="evidence" value="ECO:0007669"/>
    <property type="project" value="UniProtKB-SubCell"/>
</dbReference>
<feature type="non-terminal residue" evidence="7">
    <location>
        <position position="1"/>
    </location>
</feature>
<keyword evidence="6" id="KW-0406">Ion transport</keyword>
<keyword evidence="2 6" id="KW-0813">Transport</keyword>
<comment type="function">
    <text evidence="6">May be involved in iron transport and iron homeostasis.</text>
</comment>
<comment type="similarity">
    <text evidence="6">Belongs to the ferroportin (FP) (TC 2.A.100) family. SLC40A subfamily.</text>
</comment>
<comment type="caution">
    <text evidence="6">Lacks conserved residue(s) required for the propagation of feature annotation.</text>
</comment>
<reference evidence="7" key="1">
    <citation type="submission" date="2021-02" db="EMBL/GenBank/DDBJ databases">
        <authorList>
            <person name="Nowell W R."/>
        </authorList>
    </citation>
    <scope>NUCLEOTIDE SEQUENCE</scope>
</reference>
<evidence type="ECO:0000256" key="1">
    <source>
        <dbReference type="ARBA" id="ARBA00004141"/>
    </source>
</evidence>
<dbReference type="EMBL" id="CAJOBH010268202">
    <property type="protein sequence ID" value="CAF5162697.1"/>
    <property type="molecule type" value="Genomic_DNA"/>
</dbReference>
<proteinExistence type="inferred from homology"/>
<dbReference type="PANTHER" id="PTHR11660">
    <property type="entry name" value="SOLUTE CARRIER FAMILY 40 MEMBER"/>
    <property type="match status" value="1"/>
</dbReference>
<dbReference type="Pfam" id="PF06963">
    <property type="entry name" value="FPN1"/>
    <property type="match status" value="1"/>
</dbReference>
<evidence type="ECO:0000256" key="4">
    <source>
        <dbReference type="ARBA" id="ARBA00022989"/>
    </source>
</evidence>
<organism evidence="7 8">
    <name type="scientific">Rotaria magnacalcarata</name>
    <dbReference type="NCBI Taxonomy" id="392030"/>
    <lineage>
        <taxon>Eukaryota</taxon>
        <taxon>Metazoa</taxon>
        <taxon>Spiralia</taxon>
        <taxon>Gnathifera</taxon>
        <taxon>Rotifera</taxon>
        <taxon>Eurotatoria</taxon>
        <taxon>Bdelloidea</taxon>
        <taxon>Philodinida</taxon>
        <taxon>Philodinidae</taxon>
        <taxon>Rotaria</taxon>
    </lineage>
</organism>
<sequence length="109" mass="11827">MAVLVVIALYNQSWLPSYWMLIIQGILIGIGMIAQLSSVACKVSISKDWVVALYGSDRQNLANTNATLRRIDLISGVLAPILTGAVMAFTSRWLSAVLIAGWNVVSLCF</sequence>
<accession>A0A8S3GDF1</accession>
<feature type="transmembrane region" description="Helical" evidence="6">
    <location>
        <begin position="18"/>
        <end position="37"/>
    </location>
</feature>
<evidence type="ECO:0000313" key="7">
    <source>
        <dbReference type="EMBL" id="CAF5162697.1"/>
    </source>
</evidence>
<dbReference type="GO" id="GO:0005381">
    <property type="term" value="F:iron ion transmembrane transporter activity"/>
    <property type="evidence" value="ECO:0007669"/>
    <property type="project" value="UniProtKB-UniRule"/>
</dbReference>
<evidence type="ECO:0000313" key="8">
    <source>
        <dbReference type="Proteomes" id="UP000681967"/>
    </source>
</evidence>
<evidence type="ECO:0000256" key="6">
    <source>
        <dbReference type="RuleBase" id="RU365065"/>
    </source>
</evidence>